<dbReference type="InterPro" id="IPR010177">
    <property type="entry name" value="Paired_CXXCH_1"/>
</dbReference>
<name>A0A0M4D0H0_9BACT</name>
<dbReference type="PANTHER" id="PTHR35038">
    <property type="entry name" value="DISSIMILATORY SULFITE REDUCTASE SIRA"/>
    <property type="match status" value="1"/>
</dbReference>
<accession>A0A0M4D0H0</accession>
<keyword evidence="2" id="KW-1133">Transmembrane helix</keyword>
<organism evidence="5 6">
    <name type="scientific">Desulfuromonas soudanensis</name>
    <dbReference type="NCBI Taxonomy" id="1603606"/>
    <lineage>
        <taxon>Bacteria</taxon>
        <taxon>Pseudomonadati</taxon>
        <taxon>Thermodesulfobacteriota</taxon>
        <taxon>Desulfuromonadia</taxon>
        <taxon>Desulfuromonadales</taxon>
        <taxon>Desulfuromonadaceae</taxon>
        <taxon>Desulfuromonas</taxon>
    </lineage>
</organism>
<keyword evidence="1 3" id="KW-0732">Signal</keyword>
<evidence type="ECO:0000256" key="2">
    <source>
        <dbReference type="SAM" id="Phobius"/>
    </source>
</evidence>
<evidence type="ECO:0000259" key="4">
    <source>
        <dbReference type="Pfam" id="PF09699"/>
    </source>
</evidence>
<evidence type="ECO:0000256" key="1">
    <source>
        <dbReference type="ARBA" id="ARBA00022729"/>
    </source>
</evidence>
<dbReference type="PATRIC" id="fig|1603606.3.peg.1370"/>
<dbReference type="SUPFAM" id="SSF48695">
    <property type="entry name" value="Multiheme cytochromes"/>
    <property type="match status" value="1"/>
</dbReference>
<dbReference type="InterPro" id="IPR036280">
    <property type="entry name" value="Multihaem_cyt_sf"/>
</dbReference>
<protein>
    <submittedName>
        <fullName evidence="5">Putative multiheme cytochrome c</fullName>
    </submittedName>
</protein>
<feature type="domain" description="Doubled CXXCH motif" evidence="4">
    <location>
        <begin position="106"/>
        <end position="138"/>
    </location>
</feature>
<dbReference type="RefSeq" id="WP_053550185.1">
    <property type="nucleotide sequence ID" value="NZ_CP010802.1"/>
</dbReference>
<dbReference type="CDD" id="cd08168">
    <property type="entry name" value="Cytochrom_C3"/>
    <property type="match status" value="1"/>
</dbReference>
<proteinExistence type="predicted"/>
<dbReference type="PROSITE" id="PS00018">
    <property type="entry name" value="EF_HAND_1"/>
    <property type="match status" value="1"/>
</dbReference>
<dbReference type="OrthoDB" id="5405110at2"/>
<feature type="chain" id="PRO_5005791994" evidence="3">
    <location>
        <begin position="28"/>
        <end position="351"/>
    </location>
</feature>
<evidence type="ECO:0000256" key="3">
    <source>
        <dbReference type="SAM" id="SignalP"/>
    </source>
</evidence>
<dbReference type="PANTHER" id="PTHR35038:SF8">
    <property type="entry name" value="C-TYPE POLYHEME CYTOCHROME OMCC"/>
    <property type="match status" value="1"/>
</dbReference>
<evidence type="ECO:0000313" key="6">
    <source>
        <dbReference type="Proteomes" id="UP000057158"/>
    </source>
</evidence>
<dbReference type="GO" id="GO:0016491">
    <property type="term" value="F:oxidoreductase activity"/>
    <property type="evidence" value="ECO:0007669"/>
    <property type="project" value="TreeGrafter"/>
</dbReference>
<keyword evidence="2" id="KW-0812">Transmembrane</keyword>
<dbReference type="Proteomes" id="UP000057158">
    <property type="component" value="Chromosome"/>
</dbReference>
<dbReference type="Pfam" id="PF09699">
    <property type="entry name" value="Paired_CXXCH_1"/>
    <property type="match status" value="1"/>
</dbReference>
<gene>
    <name evidence="5" type="ORF">DSOUD_1253</name>
</gene>
<dbReference type="AlphaFoldDB" id="A0A0M4D0H0"/>
<dbReference type="STRING" id="1603606.DSOUD_1253"/>
<dbReference type="Gene3D" id="1.10.1130.10">
    <property type="entry name" value="Flavocytochrome C3, Chain A"/>
    <property type="match status" value="2"/>
</dbReference>
<feature type="signal peptide" evidence="3">
    <location>
        <begin position="1"/>
        <end position="27"/>
    </location>
</feature>
<evidence type="ECO:0000313" key="5">
    <source>
        <dbReference type="EMBL" id="ALC16034.1"/>
    </source>
</evidence>
<dbReference type="InterPro" id="IPR051829">
    <property type="entry name" value="Multiheme_Cytochr_ET"/>
</dbReference>
<dbReference type="EMBL" id="CP010802">
    <property type="protein sequence ID" value="ALC16034.1"/>
    <property type="molecule type" value="Genomic_DNA"/>
</dbReference>
<keyword evidence="6" id="KW-1185">Reference proteome</keyword>
<dbReference type="InterPro" id="IPR018247">
    <property type="entry name" value="EF_Hand_1_Ca_BS"/>
</dbReference>
<feature type="transmembrane region" description="Helical" evidence="2">
    <location>
        <begin position="317"/>
        <end position="339"/>
    </location>
</feature>
<reference evidence="5 6" key="1">
    <citation type="submission" date="2015-07" db="EMBL/GenBank/DDBJ databases">
        <title>Isolation and Genomic Characterization of a Novel Halophilic Metal-Reducing Deltaproteobacterium from the Deep Subsurface.</title>
        <authorList>
            <person name="Badalamenti J.P."/>
            <person name="Summers Z.M."/>
            <person name="Gralnick J.A."/>
            <person name="Bond D.R."/>
        </authorList>
    </citation>
    <scope>NUCLEOTIDE SEQUENCE [LARGE SCALE GENOMIC DNA]</scope>
    <source>
        <strain evidence="5 6">WTL</strain>
    </source>
</reference>
<dbReference type="KEGG" id="des:DSOUD_1253"/>
<sequence>MGIHTRSVMTILLMLPALAMQSPAAGAMESADCLGCHGDSSAVGAEYVVGAAFDSTAHAELGCAACHPSVGSSHPDDGLLPEKTHCQNCHDDIQAEYAASMHGENAACNDCHNPHNSRGSEEVSGYDMNRPCVACHDGSEMAGSHGQWLPQADLHLGALPCITCHTGSQEYVITFYLRKKRTGDAVGSFLPAGYEELSVLARDSSVQRLIDGDGDDRISLEELYVFNRQNNGGELILQGMMTPATLTHSYEILESRWDCSFCHASGPKAMQTSFVAFPEKDGSFRRMAVEKGAVLDALYGTPDFYMLGATRSRAMNIAGLVILAGGLVLPVGHGSLRFLTRNNRKGKGPQS</sequence>
<keyword evidence="2" id="KW-0472">Membrane</keyword>